<dbReference type="GO" id="GO:0005886">
    <property type="term" value="C:plasma membrane"/>
    <property type="evidence" value="ECO:0007669"/>
    <property type="project" value="UniProtKB-SubCell"/>
</dbReference>
<dbReference type="Pfam" id="PF02653">
    <property type="entry name" value="BPD_transp_2"/>
    <property type="match status" value="1"/>
</dbReference>
<evidence type="ECO:0000256" key="4">
    <source>
        <dbReference type="ARBA" id="ARBA00022989"/>
    </source>
</evidence>
<keyword evidence="4 7" id="KW-1133">Transmembrane helix</keyword>
<comment type="subcellular location">
    <subcellularLocation>
        <location evidence="1">Cell membrane</location>
        <topology evidence="1">Multi-pass membrane protein</topology>
    </subcellularLocation>
</comment>
<dbReference type="PANTHER" id="PTHR30482:SF17">
    <property type="entry name" value="ABC TRANSPORTER ATP-BINDING PROTEIN"/>
    <property type="match status" value="1"/>
</dbReference>
<dbReference type="EMBL" id="JBHSQH010000001">
    <property type="protein sequence ID" value="MFC5970191.1"/>
    <property type="molecule type" value="Genomic_DNA"/>
</dbReference>
<proteinExistence type="predicted"/>
<feature type="transmembrane region" description="Helical" evidence="7">
    <location>
        <begin position="335"/>
        <end position="356"/>
    </location>
</feature>
<evidence type="ECO:0000313" key="9">
    <source>
        <dbReference type="Proteomes" id="UP001596099"/>
    </source>
</evidence>
<evidence type="ECO:0000256" key="2">
    <source>
        <dbReference type="ARBA" id="ARBA00022475"/>
    </source>
</evidence>
<dbReference type="RefSeq" id="WP_247418905.1">
    <property type="nucleotide sequence ID" value="NZ_JALLGW010000002.1"/>
</dbReference>
<name>A0ABD5RIA1_9EURY</name>
<dbReference type="CDD" id="cd06581">
    <property type="entry name" value="TM_PBP1_LivM_like"/>
    <property type="match status" value="1"/>
</dbReference>
<gene>
    <name evidence="8" type="ORF">ACFPYI_02490</name>
</gene>
<evidence type="ECO:0000256" key="7">
    <source>
        <dbReference type="SAM" id="Phobius"/>
    </source>
</evidence>
<sequence>MSDDPQPVGNDTSSVSDERSQVAGGDLIERWRSVRQRESFVIVATAIAVLLFPYLFVEGRAPVISTALQGYQSLAELILIWGIFVIGFDLLHGYTGLLSFGHAAFWGGGAYAAGIFAIHVSGSPIAMILVGTTFAVLLAWVLGFLSLRRGGIYFAILTLAFGQMLFYIALQPLSDWTSGENGLGIGGTTIEPLLGFIPLGEGIPVITMFVDTWMYTLIGIAMIITVAFAYRVLNSPYGMVFRAIRENEQRAEFVGLNVWRYKLMAFVLSGAISGLAGSLFAIQQARVPVESLFWTSSGEVVIMSVIGGVGSLFGGPIGAALYLYIANIVQGMREVVLFVQIDKVIPGAQAVVLPEWMSPAPYWHLILGLLFVAVVVFIPRGGVWGGLKSIGSRIGNRFGGGR</sequence>
<feature type="transmembrane region" description="Helical" evidence="7">
    <location>
        <begin position="213"/>
        <end position="233"/>
    </location>
</feature>
<keyword evidence="5 7" id="KW-0472">Membrane</keyword>
<feature type="transmembrane region" description="Helical" evidence="7">
    <location>
        <begin position="263"/>
        <end position="282"/>
    </location>
</feature>
<feature type="region of interest" description="Disordered" evidence="6">
    <location>
        <begin position="1"/>
        <end position="21"/>
    </location>
</feature>
<evidence type="ECO:0000313" key="8">
    <source>
        <dbReference type="EMBL" id="MFC5970191.1"/>
    </source>
</evidence>
<keyword evidence="9" id="KW-1185">Reference proteome</keyword>
<dbReference type="AlphaFoldDB" id="A0ABD5RIA1"/>
<feature type="transmembrane region" description="Helical" evidence="7">
    <location>
        <begin position="302"/>
        <end position="323"/>
    </location>
</feature>
<evidence type="ECO:0000256" key="6">
    <source>
        <dbReference type="SAM" id="MobiDB-lite"/>
    </source>
</evidence>
<dbReference type="InterPro" id="IPR043428">
    <property type="entry name" value="LivM-like"/>
</dbReference>
<reference evidence="8 9" key="1">
    <citation type="journal article" date="2019" name="Int. J. Syst. Evol. Microbiol.">
        <title>The Global Catalogue of Microorganisms (GCM) 10K type strain sequencing project: providing services to taxonomists for standard genome sequencing and annotation.</title>
        <authorList>
            <consortium name="The Broad Institute Genomics Platform"/>
            <consortium name="The Broad Institute Genome Sequencing Center for Infectious Disease"/>
            <person name="Wu L."/>
            <person name="Ma J."/>
        </authorList>
    </citation>
    <scope>NUCLEOTIDE SEQUENCE [LARGE SCALE GENOMIC DNA]</scope>
    <source>
        <strain evidence="8 9">CGMCC 1.12543</strain>
    </source>
</reference>
<evidence type="ECO:0000256" key="5">
    <source>
        <dbReference type="ARBA" id="ARBA00023136"/>
    </source>
</evidence>
<keyword evidence="3 7" id="KW-0812">Transmembrane</keyword>
<feature type="transmembrane region" description="Helical" evidence="7">
    <location>
        <begin position="103"/>
        <end position="120"/>
    </location>
</feature>
<comment type="caution">
    <text evidence="8">The sequence shown here is derived from an EMBL/GenBank/DDBJ whole genome shotgun (WGS) entry which is preliminary data.</text>
</comment>
<feature type="transmembrane region" description="Helical" evidence="7">
    <location>
        <begin position="69"/>
        <end position="91"/>
    </location>
</feature>
<accession>A0ABD5RIA1</accession>
<evidence type="ECO:0000256" key="1">
    <source>
        <dbReference type="ARBA" id="ARBA00004651"/>
    </source>
</evidence>
<evidence type="ECO:0000256" key="3">
    <source>
        <dbReference type="ARBA" id="ARBA00022692"/>
    </source>
</evidence>
<feature type="transmembrane region" description="Helical" evidence="7">
    <location>
        <begin position="126"/>
        <end position="145"/>
    </location>
</feature>
<feature type="transmembrane region" description="Helical" evidence="7">
    <location>
        <begin position="152"/>
        <end position="170"/>
    </location>
</feature>
<feature type="transmembrane region" description="Helical" evidence="7">
    <location>
        <begin position="40"/>
        <end position="57"/>
    </location>
</feature>
<dbReference type="InterPro" id="IPR001851">
    <property type="entry name" value="ABC_transp_permease"/>
</dbReference>
<feature type="transmembrane region" description="Helical" evidence="7">
    <location>
        <begin position="362"/>
        <end position="387"/>
    </location>
</feature>
<dbReference type="PANTHER" id="PTHR30482">
    <property type="entry name" value="HIGH-AFFINITY BRANCHED-CHAIN AMINO ACID TRANSPORT SYSTEM PERMEASE"/>
    <property type="match status" value="1"/>
</dbReference>
<organism evidence="8 9">
    <name type="scientific">Halomarina salina</name>
    <dbReference type="NCBI Taxonomy" id="1872699"/>
    <lineage>
        <taxon>Archaea</taxon>
        <taxon>Methanobacteriati</taxon>
        <taxon>Methanobacteriota</taxon>
        <taxon>Stenosarchaea group</taxon>
        <taxon>Halobacteria</taxon>
        <taxon>Halobacteriales</taxon>
        <taxon>Natronomonadaceae</taxon>
        <taxon>Halomarina</taxon>
    </lineage>
</organism>
<dbReference type="Proteomes" id="UP001596099">
    <property type="component" value="Unassembled WGS sequence"/>
</dbReference>
<protein>
    <submittedName>
        <fullName evidence="8">Branched-chain amino acid ABC transporter permease</fullName>
    </submittedName>
</protein>
<keyword evidence="2" id="KW-1003">Cell membrane</keyword>